<dbReference type="InterPro" id="IPR052907">
    <property type="entry name" value="Beta-lactamase/esterase"/>
</dbReference>
<dbReference type="Proteomes" id="UP000887540">
    <property type="component" value="Unplaced"/>
</dbReference>
<dbReference type="SUPFAM" id="SSF56601">
    <property type="entry name" value="beta-lactamase/transpeptidase-like"/>
    <property type="match status" value="1"/>
</dbReference>
<protein>
    <submittedName>
        <fullName evidence="3">Beta-lactamase-related domain-containing protein</fullName>
    </submittedName>
</protein>
<evidence type="ECO:0000313" key="3">
    <source>
        <dbReference type="WBParaSite" id="ACRNAN_scaffold6151.g29688.t1"/>
    </source>
</evidence>
<reference evidence="3" key="1">
    <citation type="submission" date="2022-11" db="UniProtKB">
        <authorList>
            <consortium name="WormBaseParasite"/>
        </authorList>
    </citation>
    <scope>IDENTIFICATION</scope>
</reference>
<sequence>MATNIFGYCDPKFAKVEDVFRKLFKDGWEFEGASFSAYHKGKLVVDLKGGYSDSSSNAKWKDNTRTIVFSSSKAVGALCMAIAVDRGYCKYEEKVSKYWPNFAKNGKENITILQIVNHQAGLPIFDVDVSIEEFKDHDFIAEAIENQAPLWEPGTKSGYHAITYGWLVDQIIRRVDPKKRGIGQFFNEEIAQKYEYTMSRLAKPSSWLYTLKEIWNEPKILLMVAFMTLSKFLGWGYPKVFNYPSWINFNSNKIVFNNPEVHFLEQAGGLGITKARDLAKLFSLMIRGDLISKNLVKRFYEPLLKEKDVVLNAPSAKGHGFMYDPHPKKPGKWLFGHPGYGGNNVMIDPEEEIVVAYITNGLKTGGGDMILPYRLLKNAVFDSLEKFPEENVTDGTLENAAPPMMN</sequence>
<dbReference type="InterPro" id="IPR001466">
    <property type="entry name" value="Beta-lactam-related"/>
</dbReference>
<dbReference type="PANTHER" id="PTHR43319:SF4">
    <property type="entry name" value="BETA-LACTAMASE DOMAIN-CONTAINING PROTEIN 2"/>
    <property type="match status" value="1"/>
</dbReference>
<dbReference type="InterPro" id="IPR012338">
    <property type="entry name" value="Beta-lactam/transpept-like"/>
</dbReference>
<organism evidence="2 3">
    <name type="scientific">Acrobeloides nanus</name>
    <dbReference type="NCBI Taxonomy" id="290746"/>
    <lineage>
        <taxon>Eukaryota</taxon>
        <taxon>Metazoa</taxon>
        <taxon>Ecdysozoa</taxon>
        <taxon>Nematoda</taxon>
        <taxon>Chromadorea</taxon>
        <taxon>Rhabditida</taxon>
        <taxon>Tylenchina</taxon>
        <taxon>Cephalobomorpha</taxon>
        <taxon>Cephaloboidea</taxon>
        <taxon>Cephalobidae</taxon>
        <taxon>Acrobeloides</taxon>
    </lineage>
</organism>
<feature type="domain" description="Beta-lactamase-related" evidence="1">
    <location>
        <begin position="20"/>
        <end position="368"/>
    </location>
</feature>
<evidence type="ECO:0000259" key="1">
    <source>
        <dbReference type="Pfam" id="PF00144"/>
    </source>
</evidence>
<evidence type="ECO:0000313" key="2">
    <source>
        <dbReference type="Proteomes" id="UP000887540"/>
    </source>
</evidence>
<dbReference type="Gene3D" id="3.40.710.10">
    <property type="entry name" value="DD-peptidase/beta-lactamase superfamily"/>
    <property type="match status" value="1"/>
</dbReference>
<proteinExistence type="predicted"/>
<dbReference type="AlphaFoldDB" id="A0A914E7S5"/>
<dbReference type="PANTHER" id="PTHR43319">
    <property type="entry name" value="BETA-LACTAMASE-RELATED"/>
    <property type="match status" value="1"/>
</dbReference>
<dbReference type="WBParaSite" id="ACRNAN_scaffold6151.g29688.t1">
    <property type="protein sequence ID" value="ACRNAN_scaffold6151.g29688.t1"/>
    <property type="gene ID" value="ACRNAN_scaffold6151.g29688"/>
</dbReference>
<accession>A0A914E7S5</accession>
<dbReference type="Pfam" id="PF00144">
    <property type="entry name" value="Beta-lactamase"/>
    <property type="match status" value="1"/>
</dbReference>
<name>A0A914E7S5_9BILA</name>
<keyword evidence="2" id="KW-1185">Reference proteome</keyword>